<dbReference type="eggNOG" id="arCOG04619">
    <property type="taxonomic scope" value="Archaea"/>
</dbReference>
<sequence>MSQQHDETTLQYDDPEPADDGPEQSAQTESTVDRLLLEDEELLVETRPTWWNWTPHAIGAGLLVLVGLVLGMEGAILGLAAGLVIAGYIWYRRNRVRYLVTDRRIIVSTGLSAKTTTETWMEDIRGLQTKTTAFSRQQGYGSITVSHGVIPQGLSRTTGIKLSGVPNHDDVAATIRQRQSTRKRGDR</sequence>
<dbReference type="OrthoDB" id="239436at2157"/>
<dbReference type="STRING" id="1230460.C495_06673"/>
<evidence type="ECO:0000256" key="2">
    <source>
        <dbReference type="SAM" id="Phobius"/>
    </source>
</evidence>
<dbReference type="Proteomes" id="UP000011661">
    <property type="component" value="Unassembled WGS sequence"/>
</dbReference>
<dbReference type="RefSeq" id="WP_008161183.1">
    <property type="nucleotide sequence ID" value="NZ_AOHX01000029.1"/>
</dbReference>
<keyword evidence="2" id="KW-0812">Transmembrane</keyword>
<protein>
    <recommendedName>
        <fullName evidence="3">YdbS-like PH domain-containing protein</fullName>
    </recommendedName>
</protein>
<evidence type="ECO:0000313" key="5">
    <source>
        <dbReference type="Proteomes" id="UP000011661"/>
    </source>
</evidence>
<feature type="region of interest" description="Disordered" evidence="1">
    <location>
        <begin position="1"/>
        <end position="31"/>
    </location>
</feature>
<feature type="domain" description="YdbS-like PH" evidence="3">
    <location>
        <begin position="95"/>
        <end position="146"/>
    </location>
</feature>
<evidence type="ECO:0000256" key="1">
    <source>
        <dbReference type="SAM" id="MobiDB-lite"/>
    </source>
</evidence>
<keyword evidence="2" id="KW-0472">Membrane</keyword>
<dbReference type="InterPro" id="IPR005182">
    <property type="entry name" value="YdbS-like_PH"/>
</dbReference>
<name>L9WBW9_9EURY</name>
<proteinExistence type="predicted"/>
<organism evidence="4 5">
    <name type="scientific">Natronorubrum sulfidifaciens JCM 14089</name>
    <dbReference type="NCBI Taxonomy" id="1230460"/>
    <lineage>
        <taxon>Archaea</taxon>
        <taxon>Methanobacteriati</taxon>
        <taxon>Methanobacteriota</taxon>
        <taxon>Stenosarchaea group</taxon>
        <taxon>Halobacteria</taxon>
        <taxon>Halobacteriales</taxon>
        <taxon>Natrialbaceae</taxon>
        <taxon>Natronorubrum</taxon>
    </lineage>
</organism>
<feature type="transmembrane region" description="Helical" evidence="2">
    <location>
        <begin position="58"/>
        <end position="91"/>
    </location>
</feature>
<comment type="caution">
    <text evidence="4">The sequence shown here is derived from an EMBL/GenBank/DDBJ whole genome shotgun (WGS) entry which is preliminary data.</text>
</comment>
<dbReference type="EMBL" id="AOHX01000029">
    <property type="protein sequence ID" value="ELY46771.1"/>
    <property type="molecule type" value="Genomic_DNA"/>
</dbReference>
<dbReference type="AlphaFoldDB" id="L9WBW9"/>
<accession>L9WBW9</accession>
<feature type="compositionally biased region" description="Acidic residues" evidence="1">
    <location>
        <begin position="13"/>
        <end position="22"/>
    </location>
</feature>
<dbReference type="PANTHER" id="PTHR37938:SF1">
    <property type="entry name" value="BLL0215 PROTEIN"/>
    <property type="match status" value="1"/>
</dbReference>
<gene>
    <name evidence="4" type="ORF">C495_06673</name>
</gene>
<dbReference type="PATRIC" id="fig|1230460.4.peg.1343"/>
<dbReference type="PANTHER" id="PTHR37938">
    <property type="entry name" value="BLL0215 PROTEIN"/>
    <property type="match status" value="1"/>
</dbReference>
<keyword evidence="5" id="KW-1185">Reference proteome</keyword>
<reference evidence="4 5" key="1">
    <citation type="journal article" date="2014" name="PLoS Genet.">
        <title>Phylogenetically driven sequencing of extremely halophilic archaea reveals strategies for static and dynamic osmo-response.</title>
        <authorList>
            <person name="Becker E.A."/>
            <person name="Seitzer P.M."/>
            <person name="Tritt A."/>
            <person name="Larsen D."/>
            <person name="Krusor M."/>
            <person name="Yao A.I."/>
            <person name="Wu D."/>
            <person name="Madern D."/>
            <person name="Eisen J.A."/>
            <person name="Darling A.E."/>
            <person name="Facciotti M.T."/>
        </authorList>
    </citation>
    <scope>NUCLEOTIDE SEQUENCE [LARGE SCALE GENOMIC DNA]</scope>
    <source>
        <strain evidence="4 5">JCM 14089</strain>
    </source>
</reference>
<evidence type="ECO:0000259" key="3">
    <source>
        <dbReference type="Pfam" id="PF03703"/>
    </source>
</evidence>
<evidence type="ECO:0000313" key="4">
    <source>
        <dbReference type="EMBL" id="ELY46771.1"/>
    </source>
</evidence>
<dbReference type="Pfam" id="PF03703">
    <property type="entry name" value="bPH_2"/>
    <property type="match status" value="1"/>
</dbReference>
<keyword evidence="2" id="KW-1133">Transmembrane helix</keyword>